<keyword evidence="5" id="KW-1185">Reference proteome</keyword>
<evidence type="ECO:0000313" key="4">
    <source>
        <dbReference type="EMBL" id="QSG01864.1"/>
    </source>
</evidence>
<evidence type="ECO:0000313" key="5">
    <source>
        <dbReference type="Proteomes" id="UP000663586"/>
    </source>
</evidence>
<dbReference type="PANTHER" id="PTHR34236">
    <property type="entry name" value="DIMETHYL SULFOXIDE REDUCTASE TRANSCRIPTIONAL ACTIVATOR"/>
    <property type="match status" value="1"/>
</dbReference>
<sequence>MSHQRSTAGTAVEPPTAHVSFYVSVVDGERARDVLGHLTDCLGEADRYTVRWAEDVQSNPVFSPTAPAADAVTDTQLRAARLAVERGYYDRPKSVSLDTLAEELDVSPSEVSRRLGEVERKLVRSLVEYRG</sequence>
<dbReference type="KEGG" id="hara:AArcS_0637"/>
<gene>
    <name evidence="4" type="ORF">AArcS_0637</name>
</gene>
<dbReference type="GeneID" id="70684019"/>
<dbReference type="EMBL" id="CP064786">
    <property type="protein sequence ID" value="QSG01864.1"/>
    <property type="molecule type" value="Genomic_DNA"/>
</dbReference>
<name>A0A897MMM5_9EURY</name>
<proteinExistence type="predicted"/>
<dbReference type="Proteomes" id="UP000663586">
    <property type="component" value="Chromosome"/>
</dbReference>
<accession>A0A897MMM5</accession>
<evidence type="ECO:0000256" key="2">
    <source>
        <dbReference type="ARBA" id="ARBA00023163"/>
    </source>
</evidence>
<evidence type="ECO:0000259" key="3">
    <source>
        <dbReference type="Pfam" id="PF04967"/>
    </source>
</evidence>
<keyword evidence="1" id="KW-0805">Transcription regulation</keyword>
<dbReference type="AlphaFoldDB" id="A0A897MMM5"/>
<keyword evidence="2" id="KW-0804">Transcription</keyword>
<protein>
    <submittedName>
        <fullName evidence="4">Transcriptional regulator, contains HTH domain</fullName>
    </submittedName>
</protein>
<evidence type="ECO:0000256" key="1">
    <source>
        <dbReference type="ARBA" id="ARBA00023015"/>
    </source>
</evidence>
<dbReference type="RefSeq" id="WP_238478971.1">
    <property type="nucleotide sequence ID" value="NZ_CP064786.1"/>
</dbReference>
<dbReference type="InterPro" id="IPR007050">
    <property type="entry name" value="HTH_bacterioopsin"/>
</dbReference>
<feature type="domain" description="HTH bat-type" evidence="3">
    <location>
        <begin position="73"/>
        <end position="123"/>
    </location>
</feature>
<organism evidence="4 5">
    <name type="scientific">Natranaeroarchaeum sulfidigenes</name>
    <dbReference type="NCBI Taxonomy" id="2784880"/>
    <lineage>
        <taxon>Archaea</taxon>
        <taxon>Methanobacteriati</taxon>
        <taxon>Methanobacteriota</taxon>
        <taxon>Stenosarchaea group</taxon>
        <taxon>Halobacteria</taxon>
        <taxon>Halobacteriales</taxon>
        <taxon>Natronoarchaeaceae</taxon>
        <taxon>Natranaeroarchaeum</taxon>
    </lineage>
</organism>
<dbReference type="PANTHER" id="PTHR34236:SF1">
    <property type="entry name" value="DIMETHYL SULFOXIDE REDUCTASE TRANSCRIPTIONAL ACTIVATOR"/>
    <property type="match status" value="1"/>
</dbReference>
<dbReference type="Pfam" id="PF04967">
    <property type="entry name" value="HTH_10"/>
    <property type="match status" value="1"/>
</dbReference>
<reference evidence="4" key="1">
    <citation type="submission" date="2020-11" db="EMBL/GenBank/DDBJ databases">
        <title>Carbohydrate-dependent, anaerobic sulfur respiration: A novel catabolism in halophilic archaea.</title>
        <authorList>
            <person name="Sorokin D.Y."/>
            <person name="Messina E."/>
            <person name="Smedile F."/>
            <person name="La Cono V."/>
            <person name="Hallsworth J.E."/>
            <person name="Yakimov M.M."/>
        </authorList>
    </citation>
    <scope>NUCLEOTIDE SEQUENCE</scope>
    <source>
        <strain evidence="4">AArc-S</strain>
    </source>
</reference>